<dbReference type="AlphaFoldDB" id="A0A654KFZ4"/>
<dbReference type="KEGG" id="teq:TEQUI_0403"/>
<name>A0A654KFZ4_TAYEM</name>
<evidence type="ECO:0000313" key="3">
    <source>
        <dbReference type="Proteomes" id="UP000007472"/>
    </source>
</evidence>
<keyword evidence="1" id="KW-0812">Transmembrane</keyword>
<proteinExistence type="predicted"/>
<dbReference type="EMBL" id="CP002456">
    <property type="protein sequence ID" value="ADU91347.1"/>
    <property type="molecule type" value="Genomic_DNA"/>
</dbReference>
<evidence type="ECO:0000313" key="2">
    <source>
        <dbReference type="EMBL" id="ADU91347.1"/>
    </source>
</evidence>
<feature type="transmembrane region" description="Helical" evidence="1">
    <location>
        <begin position="107"/>
        <end position="133"/>
    </location>
</feature>
<accession>A0A654KFZ4</accession>
<reference evidence="2 3" key="1">
    <citation type="journal article" date="2011" name="J. Bacteriol.">
        <title>Genome sequence of Taylorella equigenitalis MCE9, the causative agent of contagious equine metritis.</title>
        <authorList>
            <person name="Hebert L."/>
            <person name="Moumen B."/>
            <person name="Duquesne F."/>
            <person name="Breuil M.F."/>
            <person name="Laugier C."/>
            <person name="Batto J.M."/>
            <person name="Renault P."/>
            <person name="Petry S."/>
        </authorList>
    </citation>
    <scope>NUCLEOTIDE SEQUENCE [LARGE SCALE GENOMIC DNA]</scope>
    <source>
        <strain evidence="2 3">MCE9</strain>
    </source>
</reference>
<keyword evidence="1" id="KW-0472">Membrane</keyword>
<feature type="transmembrane region" description="Helical" evidence="1">
    <location>
        <begin position="172"/>
        <end position="191"/>
    </location>
</feature>
<feature type="transmembrane region" description="Helical" evidence="1">
    <location>
        <begin position="7"/>
        <end position="26"/>
    </location>
</feature>
<feature type="transmembrane region" description="Helical" evidence="1">
    <location>
        <begin position="64"/>
        <end position="86"/>
    </location>
</feature>
<dbReference type="Pfam" id="PF02325">
    <property type="entry name" value="CCB3_YggT"/>
    <property type="match status" value="2"/>
</dbReference>
<dbReference type="Proteomes" id="UP000007472">
    <property type="component" value="Chromosome"/>
</dbReference>
<dbReference type="InterPro" id="IPR003425">
    <property type="entry name" value="CCB3/YggT"/>
</dbReference>
<evidence type="ECO:0000256" key="1">
    <source>
        <dbReference type="SAM" id="Phobius"/>
    </source>
</evidence>
<protein>
    <submittedName>
        <fullName evidence="2">Integral membrane protein</fullName>
    </submittedName>
</protein>
<gene>
    <name evidence="2" type="ordered locus">TEQUI_0403</name>
</gene>
<organism evidence="2 3">
    <name type="scientific">Taylorella equigenitalis (strain MCE9)</name>
    <dbReference type="NCBI Taxonomy" id="937774"/>
    <lineage>
        <taxon>Bacteria</taxon>
        <taxon>Pseudomonadati</taxon>
        <taxon>Pseudomonadota</taxon>
        <taxon>Betaproteobacteria</taxon>
        <taxon>Burkholderiales</taxon>
        <taxon>Alcaligenaceae</taxon>
        <taxon>Taylorella</taxon>
    </lineage>
</organism>
<dbReference type="GO" id="GO:0016020">
    <property type="term" value="C:membrane"/>
    <property type="evidence" value="ECO:0007669"/>
    <property type="project" value="InterPro"/>
</dbReference>
<keyword evidence="1" id="KW-1133">Transmembrane helix</keyword>
<sequence length="192" mass="21903">MTNALIFLIKVATSVFCALLFIRAWLHYLRVPSFNTYSKFIFNMTDFIVKPTQKILPPGDKVDWASMILALILCVLMAFIVTSLYLSGLDEHFRGQFSAMYIDPGHTILYGLSYCIQNFLSVILWVGVIYAILTWIKPEPPILPFIRTMMEPLLDPIRRNLPESLKSSPIDLSMFVLLVGVLLIQILIGQFI</sequence>